<proteinExistence type="inferred from homology"/>
<dbReference type="PANTHER" id="PTHR30566">
    <property type="entry name" value="YNAI-RELATED MECHANOSENSITIVE ION CHANNEL"/>
    <property type="match status" value="1"/>
</dbReference>
<dbReference type="InterPro" id="IPR010920">
    <property type="entry name" value="LSM_dom_sf"/>
</dbReference>
<dbReference type="Gene3D" id="1.10.287.1260">
    <property type="match status" value="1"/>
</dbReference>
<dbReference type="InterPro" id="IPR011014">
    <property type="entry name" value="MscS_channel_TM-2"/>
</dbReference>
<sequence>MALRIESLAVPRYGYDVGGVSNIVNRPCEVSCGVLHHEQQASRAGELFGKKLRCPQLQREAVTMRRRRRIGCSAAMPSPAITYGPPSLSDYILDRLSTFLLSRGRMLMPESSSSSDLLDWLPPKLHEQIHKSEAFATMLVREGIVFGALGLMYCQVDAFCRGLFRIVSATKRAPLLTDGADYRNSVFHAATAPLRLLITIWASTRMLRIIAFSAQLQQYFGGEIFVRARGIGIVVCSTWFIFRWKQHFIDNYISKHKIDEPRILAFDRLVSLLLYFLSATCIAEIVGFALRSLLAVGGISGIAVGLAAKEVVSNFFGGAVIFLTRPFVIGESIKAGAIAGRVVDIGYMQTKVLGFDGTPLLVPNQSFINQVVTNFSRANSKLLEASFYLHNQDIFKVNQITENVVEYLKTHPQVDSQKSTPMCYLNTMGHWGPEISIMCTINFGGGSFFGVRQEIMVQVAKICVDVLGEEAPFFRNSVTNLMWELRMHLLYAAQEALDVSPTLLCRHAPVRC</sequence>
<evidence type="ECO:0000313" key="7">
    <source>
        <dbReference type="EMBL" id="KAG0559577.1"/>
    </source>
</evidence>
<evidence type="ECO:0000256" key="1">
    <source>
        <dbReference type="ARBA" id="ARBA00004141"/>
    </source>
</evidence>
<evidence type="ECO:0000256" key="3">
    <source>
        <dbReference type="ARBA" id="ARBA00022692"/>
    </source>
</evidence>
<comment type="subcellular location">
    <subcellularLocation>
        <location evidence="1">Membrane</location>
        <topology evidence="1">Multi-pass membrane protein</topology>
    </subcellularLocation>
</comment>
<evidence type="ECO:0000256" key="5">
    <source>
        <dbReference type="ARBA" id="ARBA00023136"/>
    </source>
</evidence>
<dbReference type="PANTHER" id="PTHR30566:SF27">
    <property type="entry name" value="MECHANOSENSITIVE ION CHANNEL PROTEIN"/>
    <property type="match status" value="1"/>
</dbReference>
<accession>A0A8T0GLX5</accession>
<keyword evidence="3" id="KW-0812">Transmembrane</keyword>
<comment type="similarity">
    <text evidence="2">Belongs to the MscS (TC 1.A.23) family.</text>
</comment>
<dbReference type="InterPro" id="IPR023408">
    <property type="entry name" value="MscS_beta-dom_sf"/>
</dbReference>
<dbReference type="Pfam" id="PF00924">
    <property type="entry name" value="MS_channel_2nd"/>
    <property type="match status" value="1"/>
</dbReference>
<dbReference type="AlphaFoldDB" id="A0A8T0GLX5"/>
<keyword evidence="4" id="KW-1133">Transmembrane helix</keyword>
<feature type="domain" description="Mechanosensitive ion channel MscS" evidence="6">
    <location>
        <begin position="311"/>
        <end position="377"/>
    </location>
</feature>
<evidence type="ECO:0000313" key="8">
    <source>
        <dbReference type="Proteomes" id="UP000822688"/>
    </source>
</evidence>
<dbReference type="InterPro" id="IPR006685">
    <property type="entry name" value="MscS_channel_2nd"/>
</dbReference>
<evidence type="ECO:0000256" key="2">
    <source>
        <dbReference type="ARBA" id="ARBA00008017"/>
    </source>
</evidence>
<keyword evidence="8" id="KW-1185">Reference proteome</keyword>
<dbReference type="Gene3D" id="2.30.30.60">
    <property type="match status" value="1"/>
</dbReference>
<keyword evidence="5" id="KW-0472">Membrane</keyword>
<reference evidence="7" key="1">
    <citation type="submission" date="2020-06" db="EMBL/GenBank/DDBJ databases">
        <title>WGS assembly of Ceratodon purpureus strain R40.</title>
        <authorList>
            <person name="Carey S.B."/>
            <person name="Jenkins J."/>
            <person name="Shu S."/>
            <person name="Lovell J.T."/>
            <person name="Sreedasyam A."/>
            <person name="Maumus F."/>
            <person name="Tiley G.P."/>
            <person name="Fernandez-Pozo N."/>
            <person name="Barry K."/>
            <person name="Chen C."/>
            <person name="Wang M."/>
            <person name="Lipzen A."/>
            <person name="Daum C."/>
            <person name="Saski C.A."/>
            <person name="Payton A.C."/>
            <person name="Mcbreen J.C."/>
            <person name="Conrad R.E."/>
            <person name="Kollar L.M."/>
            <person name="Olsson S."/>
            <person name="Huttunen S."/>
            <person name="Landis J.B."/>
            <person name="Wickett N.J."/>
            <person name="Johnson M.G."/>
            <person name="Rensing S.A."/>
            <person name="Grimwood J."/>
            <person name="Schmutz J."/>
            <person name="Mcdaniel S.F."/>
        </authorList>
    </citation>
    <scope>NUCLEOTIDE SEQUENCE</scope>
    <source>
        <strain evidence="7">R40</strain>
    </source>
</reference>
<evidence type="ECO:0000259" key="6">
    <source>
        <dbReference type="Pfam" id="PF00924"/>
    </source>
</evidence>
<comment type="caution">
    <text evidence="7">The sequence shown here is derived from an EMBL/GenBank/DDBJ whole genome shotgun (WGS) entry which is preliminary data.</text>
</comment>
<dbReference type="GO" id="GO:0055085">
    <property type="term" value="P:transmembrane transport"/>
    <property type="evidence" value="ECO:0007669"/>
    <property type="project" value="InterPro"/>
</dbReference>
<dbReference type="SUPFAM" id="SSF50182">
    <property type="entry name" value="Sm-like ribonucleoproteins"/>
    <property type="match status" value="1"/>
</dbReference>
<organism evidence="7 8">
    <name type="scientific">Ceratodon purpureus</name>
    <name type="common">Fire moss</name>
    <name type="synonym">Dicranum purpureum</name>
    <dbReference type="NCBI Taxonomy" id="3225"/>
    <lineage>
        <taxon>Eukaryota</taxon>
        <taxon>Viridiplantae</taxon>
        <taxon>Streptophyta</taxon>
        <taxon>Embryophyta</taxon>
        <taxon>Bryophyta</taxon>
        <taxon>Bryophytina</taxon>
        <taxon>Bryopsida</taxon>
        <taxon>Dicranidae</taxon>
        <taxon>Pseudoditrichales</taxon>
        <taxon>Ditrichaceae</taxon>
        <taxon>Ceratodon</taxon>
    </lineage>
</organism>
<protein>
    <recommendedName>
        <fullName evidence="6">Mechanosensitive ion channel MscS domain-containing protein</fullName>
    </recommendedName>
</protein>
<dbReference type="Proteomes" id="UP000822688">
    <property type="component" value="Chromosome 10"/>
</dbReference>
<gene>
    <name evidence="7" type="ORF">KC19_10G115200</name>
</gene>
<dbReference type="EMBL" id="CM026431">
    <property type="protein sequence ID" value="KAG0559577.1"/>
    <property type="molecule type" value="Genomic_DNA"/>
</dbReference>
<name>A0A8T0GLX5_CERPU</name>
<dbReference type="GO" id="GO:0016020">
    <property type="term" value="C:membrane"/>
    <property type="evidence" value="ECO:0007669"/>
    <property type="project" value="UniProtKB-SubCell"/>
</dbReference>
<evidence type="ECO:0000256" key="4">
    <source>
        <dbReference type="ARBA" id="ARBA00022989"/>
    </source>
</evidence>
<dbReference type="SUPFAM" id="SSF82861">
    <property type="entry name" value="Mechanosensitive channel protein MscS (YggB), transmembrane region"/>
    <property type="match status" value="1"/>
</dbReference>